<keyword evidence="3" id="KW-1185">Reference proteome</keyword>
<name>A0A1H9EKB2_9BACT</name>
<protein>
    <submittedName>
        <fullName evidence="2">Por secretion system C-terminal sorting domain-containing protein</fullName>
    </submittedName>
</protein>
<feature type="domain" description="Secretion system C-terminal sorting" evidence="1">
    <location>
        <begin position="433"/>
        <end position="502"/>
    </location>
</feature>
<evidence type="ECO:0000313" key="3">
    <source>
        <dbReference type="Proteomes" id="UP000199021"/>
    </source>
</evidence>
<accession>A0A1H9EKB2</accession>
<sequence length="504" mass="56532">MMLRLRFLVVFIFLGVGESSLLHAQYQPTVVEGANWVQLDTRANGIENYGFTHHLEGDTIVDGLAYKKLYRRWLYFDWNDYFLFTPVAPYNVSQEKTLVGLLRENVQEERLFGRYISRGQWTSDTLLHDFSLTVGDTLIGARFVPEDVGLQQIIEATGQREVFGVMRNFQTAAREYAQGVVSLNYGPFSGGVSAFTNDGRTFVIDHCVGEYADCSIRVIDPATTPYQPMAIESANWIIFDAGRDDDGERKHRIMSIQGDSIVDGVSYKKLFRRTYLPEDPSNFWNAAPPYPVGEGTLYALLRDDTLAQTVYGRFVEPTLANEYPGELVIHDFSGNMSDTINTPMWCEGEDVERVEWIDLYGKTRKWQFIDLEEAFVSGIGKIRGGGGIFSANNRCGIGGGTIIDYCVGPDADCNIGKPNGLENFSPQHRLTLHPNPVPATLNVQLSSPLPSEVAVTLYDLNGRALRQAKFRDNLSWELADLAPGVYVAVFTHEGKRVVRKVVKE</sequence>
<evidence type="ECO:0000313" key="2">
    <source>
        <dbReference type="EMBL" id="SEQ26042.1"/>
    </source>
</evidence>
<dbReference type="InParanoid" id="A0A1H9EKB2"/>
<dbReference type="RefSeq" id="WP_090167220.1">
    <property type="nucleotide sequence ID" value="NZ_FOFB01000007.1"/>
</dbReference>
<gene>
    <name evidence="2" type="ORF">SAMN05444359_107109</name>
</gene>
<dbReference type="EMBL" id="FOFB01000007">
    <property type="protein sequence ID" value="SEQ26042.1"/>
    <property type="molecule type" value="Genomic_DNA"/>
</dbReference>
<dbReference type="Pfam" id="PF18962">
    <property type="entry name" value="Por_Secre_tail"/>
    <property type="match status" value="1"/>
</dbReference>
<evidence type="ECO:0000259" key="1">
    <source>
        <dbReference type="Pfam" id="PF18962"/>
    </source>
</evidence>
<dbReference type="Proteomes" id="UP000199021">
    <property type="component" value="Unassembled WGS sequence"/>
</dbReference>
<reference evidence="3" key="1">
    <citation type="submission" date="2016-10" db="EMBL/GenBank/DDBJ databases">
        <authorList>
            <person name="Varghese N."/>
            <person name="Submissions S."/>
        </authorList>
    </citation>
    <scope>NUCLEOTIDE SEQUENCE [LARGE SCALE GENOMIC DNA]</scope>
    <source>
        <strain evidence="3">DSM 24740</strain>
    </source>
</reference>
<dbReference type="NCBIfam" id="TIGR04183">
    <property type="entry name" value="Por_Secre_tail"/>
    <property type="match status" value="1"/>
</dbReference>
<dbReference type="InterPro" id="IPR026444">
    <property type="entry name" value="Secre_tail"/>
</dbReference>
<organism evidence="2 3">
    <name type="scientific">Neolewinella agarilytica</name>
    <dbReference type="NCBI Taxonomy" id="478744"/>
    <lineage>
        <taxon>Bacteria</taxon>
        <taxon>Pseudomonadati</taxon>
        <taxon>Bacteroidota</taxon>
        <taxon>Saprospiria</taxon>
        <taxon>Saprospirales</taxon>
        <taxon>Lewinellaceae</taxon>
        <taxon>Neolewinella</taxon>
    </lineage>
</organism>
<proteinExistence type="predicted"/>
<dbReference type="STRING" id="478744.SAMN05444359_107109"/>
<dbReference type="OrthoDB" id="1413366at2"/>
<dbReference type="AlphaFoldDB" id="A0A1H9EKB2"/>